<protein>
    <submittedName>
        <fullName evidence="1">DEAD/DEAH box helicase domain protein</fullName>
    </submittedName>
</protein>
<keyword evidence="1" id="KW-0067">ATP-binding</keyword>
<dbReference type="Proteomes" id="UP000063308">
    <property type="component" value="Plasmid pNK6d"/>
</dbReference>
<gene>
    <name evidence="1" type="ORF">NK6_d_31</name>
</gene>
<dbReference type="AlphaFoldDB" id="A0A0E3VY09"/>
<organism evidence="1 2">
    <name type="scientific">Bradyrhizobium diazoefficiens</name>
    <dbReference type="NCBI Taxonomy" id="1355477"/>
    <lineage>
        <taxon>Bacteria</taxon>
        <taxon>Pseudomonadati</taxon>
        <taxon>Pseudomonadota</taxon>
        <taxon>Alphaproteobacteria</taxon>
        <taxon>Hyphomicrobiales</taxon>
        <taxon>Nitrobacteraceae</taxon>
        <taxon>Bradyrhizobium</taxon>
    </lineage>
</organism>
<accession>A0A0E3VY09</accession>
<keyword evidence="1" id="KW-0347">Helicase</keyword>
<evidence type="ECO:0000313" key="2">
    <source>
        <dbReference type="Proteomes" id="UP000063308"/>
    </source>
</evidence>
<keyword evidence="1" id="KW-0378">Hydrolase</keyword>
<evidence type="ECO:0000313" key="1">
    <source>
        <dbReference type="EMBL" id="BAR63590.1"/>
    </source>
</evidence>
<dbReference type="GO" id="GO:0004386">
    <property type="term" value="F:helicase activity"/>
    <property type="evidence" value="ECO:0007669"/>
    <property type="project" value="UniProtKB-KW"/>
</dbReference>
<keyword evidence="1" id="KW-0547">Nucleotide-binding</keyword>
<geneLocation type="plasmid" evidence="2">
    <name>pNK6d DNA</name>
</geneLocation>
<reference evidence="1 2" key="1">
    <citation type="submission" date="2014-11" db="EMBL/GenBank/DDBJ databases">
        <title>Symbiosis island explosion on the genome of extra-slow-growing strains of soybean bradyrhizobia with massive insertion sequences.</title>
        <authorList>
            <person name="Iida T."/>
            <person name="Minamisawa K."/>
        </authorList>
    </citation>
    <scope>NUCLEOTIDE SEQUENCE [LARGE SCALE GENOMIC DNA]</scope>
    <source>
        <strain evidence="1 2">NK6</strain>
        <plasmid evidence="2">pNK6d DNA</plasmid>
    </source>
</reference>
<name>A0A0E3VY09_9BRAD</name>
<keyword evidence="1" id="KW-0614">Plasmid</keyword>
<dbReference type="EMBL" id="AP014688">
    <property type="protein sequence ID" value="BAR63590.1"/>
    <property type="molecule type" value="Genomic_DNA"/>
</dbReference>
<sequence length="179" mass="19570">MMSMLIRAGLPSRRAAMAAIEDAEPVFVTPAEMRAWLESDEITASTYDLAASYASFQTTISSSDTSAPLAGNKTADFGAPDRFEKLHRQVSPLASVLPVHNPEGVTLREIDLECRRLAANRLESNAADTTGARSPQGNVADVTDQRLYREVGLFAQRVQNLVEGRKRRFVGHLALQLGR</sequence>
<proteinExistence type="predicted"/>